<dbReference type="SUPFAM" id="SSF53335">
    <property type="entry name" value="S-adenosyl-L-methionine-dependent methyltransferases"/>
    <property type="match status" value="1"/>
</dbReference>
<name>A0A1F5YWV2_9BACT</name>
<proteinExistence type="predicted"/>
<dbReference type="PANTHER" id="PTHR43464:SF19">
    <property type="entry name" value="UBIQUINONE BIOSYNTHESIS O-METHYLTRANSFERASE, MITOCHONDRIAL"/>
    <property type="match status" value="1"/>
</dbReference>
<dbReference type="Gene3D" id="2.20.25.110">
    <property type="entry name" value="S-adenosyl-L-methionine-dependent methyltransferases"/>
    <property type="match status" value="1"/>
</dbReference>
<dbReference type="PANTHER" id="PTHR43464">
    <property type="entry name" value="METHYLTRANSFERASE"/>
    <property type="match status" value="1"/>
</dbReference>
<evidence type="ECO:0000256" key="2">
    <source>
        <dbReference type="ARBA" id="ARBA00022679"/>
    </source>
</evidence>
<dbReference type="EMBL" id="MFIX01000113">
    <property type="protein sequence ID" value="OGG04554.1"/>
    <property type="molecule type" value="Genomic_DNA"/>
</dbReference>
<keyword evidence="2" id="KW-0808">Transferase</keyword>
<dbReference type="GO" id="GO:0032259">
    <property type="term" value="P:methylation"/>
    <property type="evidence" value="ECO:0007669"/>
    <property type="project" value="UniProtKB-KW"/>
</dbReference>
<organism evidence="5 6">
    <name type="scientific">Candidatus Glassbacteria bacterium RIFCSPLOWO2_12_FULL_58_11</name>
    <dbReference type="NCBI Taxonomy" id="1817867"/>
    <lineage>
        <taxon>Bacteria</taxon>
        <taxon>Candidatus Glassiibacteriota</taxon>
    </lineage>
</organism>
<keyword evidence="1" id="KW-0489">Methyltransferase</keyword>
<dbReference type="Pfam" id="PF13649">
    <property type="entry name" value="Methyltransf_25"/>
    <property type="match status" value="1"/>
</dbReference>
<evidence type="ECO:0000259" key="4">
    <source>
        <dbReference type="Pfam" id="PF13649"/>
    </source>
</evidence>
<protein>
    <recommendedName>
        <fullName evidence="4">Methyltransferase domain-containing protein</fullName>
    </recommendedName>
</protein>
<evidence type="ECO:0000313" key="5">
    <source>
        <dbReference type="EMBL" id="OGG04554.1"/>
    </source>
</evidence>
<dbReference type="InterPro" id="IPR041698">
    <property type="entry name" value="Methyltransf_25"/>
</dbReference>
<evidence type="ECO:0000256" key="3">
    <source>
        <dbReference type="ARBA" id="ARBA00022691"/>
    </source>
</evidence>
<dbReference type="Proteomes" id="UP000179129">
    <property type="component" value="Unassembled WGS sequence"/>
</dbReference>
<keyword evidence="3" id="KW-0949">S-adenosyl-L-methionine</keyword>
<feature type="domain" description="Methyltransferase" evidence="4">
    <location>
        <begin position="49"/>
        <end position="147"/>
    </location>
</feature>
<dbReference type="InterPro" id="IPR029063">
    <property type="entry name" value="SAM-dependent_MTases_sf"/>
</dbReference>
<dbReference type="AlphaFoldDB" id="A0A1F5YWV2"/>
<evidence type="ECO:0000313" key="6">
    <source>
        <dbReference type="Proteomes" id="UP000179129"/>
    </source>
</evidence>
<dbReference type="GO" id="GO:0008168">
    <property type="term" value="F:methyltransferase activity"/>
    <property type="evidence" value="ECO:0007669"/>
    <property type="project" value="UniProtKB-KW"/>
</dbReference>
<accession>A0A1F5YWV2</accession>
<sequence>MAWYKKAFGSAYLDVYSHRDEKEAGKALKLIERVYRPLLEASGGRPLRVLDLCCGQGRYSVLLAGLGHEVAGVDLSGELLALGAEKLARRPELPGRVWLVRADMREVPFRGAFDLAINMFTSFGYFREDIENRRTLEAISCALRRGGRFVIDYLNRNHVIRELVEEDSFEQDGLAVTQSRRISPDGLRVDKTILVEGPQGRDSWVESVRLYNREELEWMLAESNLEVEKAYGDYEGGEYGPDSPRLILTGARQ</sequence>
<reference evidence="5 6" key="1">
    <citation type="journal article" date="2016" name="Nat. Commun.">
        <title>Thousands of microbial genomes shed light on interconnected biogeochemical processes in an aquifer system.</title>
        <authorList>
            <person name="Anantharaman K."/>
            <person name="Brown C.T."/>
            <person name="Hug L.A."/>
            <person name="Sharon I."/>
            <person name="Castelle C.J."/>
            <person name="Probst A.J."/>
            <person name="Thomas B.C."/>
            <person name="Singh A."/>
            <person name="Wilkins M.J."/>
            <person name="Karaoz U."/>
            <person name="Brodie E.L."/>
            <person name="Williams K.H."/>
            <person name="Hubbard S.S."/>
            <person name="Banfield J.F."/>
        </authorList>
    </citation>
    <scope>NUCLEOTIDE SEQUENCE [LARGE SCALE GENOMIC DNA]</scope>
</reference>
<dbReference type="STRING" id="1817867.A3F83_11040"/>
<dbReference type="Gene3D" id="3.40.50.150">
    <property type="entry name" value="Vaccinia Virus protein VP39"/>
    <property type="match status" value="1"/>
</dbReference>
<comment type="caution">
    <text evidence="5">The sequence shown here is derived from an EMBL/GenBank/DDBJ whole genome shotgun (WGS) entry which is preliminary data.</text>
</comment>
<gene>
    <name evidence="5" type="ORF">A3F83_11040</name>
</gene>
<evidence type="ECO:0000256" key="1">
    <source>
        <dbReference type="ARBA" id="ARBA00022603"/>
    </source>
</evidence>
<dbReference type="CDD" id="cd02440">
    <property type="entry name" value="AdoMet_MTases"/>
    <property type="match status" value="1"/>
</dbReference>